<gene>
    <name evidence="2" type="ORF">FOL47_008522</name>
</gene>
<comment type="caution">
    <text evidence="2">The sequence shown here is derived from an EMBL/GenBank/DDBJ whole genome shotgun (WGS) entry which is preliminary data.</text>
</comment>
<dbReference type="OrthoDB" id="6771881at2759"/>
<organism evidence="2 3">
    <name type="scientific">Perkinsus chesapeaki</name>
    <name type="common">Clam parasite</name>
    <name type="synonym">Perkinsus andrewsi</name>
    <dbReference type="NCBI Taxonomy" id="330153"/>
    <lineage>
        <taxon>Eukaryota</taxon>
        <taxon>Sar</taxon>
        <taxon>Alveolata</taxon>
        <taxon>Perkinsozoa</taxon>
        <taxon>Perkinsea</taxon>
        <taxon>Perkinsida</taxon>
        <taxon>Perkinsidae</taxon>
        <taxon>Perkinsus</taxon>
    </lineage>
</organism>
<dbReference type="AlphaFoldDB" id="A0A7J6MTM9"/>
<dbReference type="Gene3D" id="1.10.340.70">
    <property type="match status" value="1"/>
</dbReference>
<reference evidence="2 3" key="1">
    <citation type="submission" date="2020-04" db="EMBL/GenBank/DDBJ databases">
        <title>Perkinsus chesapeaki whole genome sequence.</title>
        <authorList>
            <person name="Bogema D.R."/>
        </authorList>
    </citation>
    <scope>NUCLEOTIDE SEQUENCE [LARGE SCALE GENOMIC DNA]</scope>
    <source>
        <strain evidence="2">ATCC PRA-425</strain>
    </source>
</reference>
<evidence type="ECO:0000313" key="2">
    <source>
        <dbReference type="EMBL" id="KAF4674933.1"/>
    </source>
</evidence>
<dbReference type="Pfam" id="PF17921">
    <property type="entry name" value="Integrase_H2C2"/>
    <property type="match status" value="1"/>
</dbReference>
<feature type="domain" description="Integrase zinc-binding" evidence="1">
    <location>
        <begin position="133"/>
        <end position="174"/>
    </location>
</feature>
<name>A0A7J6MTM9_PERCH</name>
<keyword evidence="3" id="KW-1185">Reference proteome</keyword>
<sequence length="306" mass="34512">SQERTDANATADMLSRMGAGIYQSLEMVLASNEEANNEAIGVKISKAEVQAEKELDYSKLRQQQEDDPLLVGLIRRCQKAPDKQVIDNGSVFRLVERGGSKVLVRLLRTPGILSDGVREVLVQPVIQNDLGGLIVMYHDRIGHLNDRATRWHISRDWWWPGMRSMIKRVCRVCPDNVLDYPECSQAPWQMVSAVFVAHFVLLMNEFAKARLTLHSGDYANPSRSLSTLGWMYFIIEPVTVEDPRLRLSLGVVTTAGNVHTTLQFQAAPGYVGLFLPQWTGPYLFSLMLNEMIPAYMCRVPRRRPGA</sequence>
<dbReference type="Proteomes" id="UP000591131">
    <property type="component" value="Unassembled WGS sequence"/>
</dbReference>
<evidence type="ECO:0000313" key="3">
    <source>
        <dbReference type="Proteomes" id="UP000591131"/>
    </source>
</evidence>
<proteinExistence type="predicted"/>
<feature type="non-terminal residue" evidence="2">
    <location>
        <position position="306"/>
    </location>
</feature>
<evidence type="ECO:0000259" key="1">
    <source>
        <dbReference type="Pfam" id="PF17921"/>
    </source>
</evidence>
<accession>A0A7J6MTM9</accession>
<dbReference type="EMBL" id="JAAPAO010000055">
    <property type="protein sequence ID" value="KAF4674933.1"/>
    <property type="molecule type" value="Genomic_DNA"/>
</dbReference>
<protein>
    <recommendedName>
        <fullName evidence="1">Integrase zinc-binding domain-containing protein</fullName>
    </recommendedName>
</protein>
<dbReference type="InterPro" id="IPR041588">
    <property type="entry name" value="Integrase_H2C2"/>
</dbReference>